<feature type="region of interest" description="Disordered" evidence="6">
    <location>
        <begin position="14"/>
        <end position="61"/>
    </location>
</feature>
<dbReference type="OrthoDB" id="69177at2759"/>
<feature type="domain" description="Prolyl 4-hydroxylase alpha subunit" evidence="7">
    <location>
        <begin position="82"/>
        <end position="305"/>
    </location>
</feature>
<dbReference type="GO" id="GO:0004656">
    <property type="term" value="F:procollagen-proline 4-dioxygenase activity"/>
    <property type="evidence" value="ECO:0007669"/>
    <property type="project" value="TreeGrafter"/>
</dbReference>
<dbReference type="EMBL" id="CP051140">
    <property type="protein sequence ID" value="QIW97605.1"/>
    <property type="molecule type" value="Genomic_DNA"/>
</dbReference>
<dbReference type="AlphaFoldDB" id="A0A6H0XSF4"/>
<name>A0A6H0XSF4_9PEZI</name>
<dbReference type="Gene3D" id="2.60.120.620">
    <property type="entry name" value="q2cbj1_9rhob like domain"/>
    <property type="match status" value="1"/>
</dbReference>
<evidence type="ECO:0000256" key="6">
    <source>
        <dbReference type="SAM" id="MobiDB-lite"/>
    </source>
</evidence>
<dbReference type="SUPFAM" id="SSF51197">
    <property type="entry name" value="Clavaminate synthase-like"/>
    <property type="match status" value="1"/>
</dbReference>
<dbReference type="GO" id="GO:0005783">
    <property type="term" value="C:endoplasmic reticulum"/>
    <property type="evidence" value="ECO:0007669"/>
    <property type="project" value="TreeGrafter"/>
</dbReference>
<accession>A0A6H0XSF4</accession>
<evidence type="ECO:0000256" key="3">
    <source>
        <dbReference type="ARBA" id="ARBA00022964"/>
    </source>
</evidence>
<protein>
    <recommendedName>
        <fullName evidence="7">Prolyl 4-hydroxylase alpha subunit domain-containing protein</fullName>
    </recommendedName>
</protein>
<dbReference type="InterPro" id="IPR045054">
    <property type="entry name" value="P4HA-like"/>
</dbReference>
<dbReference type="GO" id="GO:0005506">
    <property type="term" value="F:iron ion binding"/>
    <property type="evidence" value="ECO:0007669"/>
    <property type="project" value="InterPro"/>
</dbReference>
<sequence>MGRMLNLRSRYSDFLSPKSMLGGDKNRSASPEVELPAVKRDSMSPCSSVESTPKSSMDEESPAITVTPIAFAHESLPEYDGMYAIVIDNVLSRQECAELRQEAEESTNRGWERAMVNIGNGQQALYTDTRNCGRIIWDSQEVVDRIWNRISDLPELKEILRLQNNAEVTGNGPARRNEVWEFTRPNERMRFLKYVQGEYFRPHCDGTYETPDRSERSYYTMQLYMNDQGPPTSQSLRGLSKEERKLAQKNYLQGGNTAFHSYDGQRRFNVAPKAGSVLIFQHRNLLHSGTDVLQGTKYTMRTDLMYRKV</sequence>
<keyword evidence="5" id="KW-0408">Iron</keyword>
<dbReference type="Proteomes" id="UP000503462">
    <property type="component" value="Chromosome 2"/>
</dbReference>
<dbReference type="PANTHER" id="PTHR10869">
    <property type="entry name" value="PROLYL 4-HYDROXYLASE ALPHA SUBUNIT"/>
    <property type="match status" value="1"/>
</dbReference>
<proteinExistence type="predicted"/>
<dbReference type="GO" id="GO:0031418">
    <property type="term" value="F:L-ascorbic acid binding"/>
    <property type="evidence" value="ECO:0007669"/>
    <property type="project" value="InterPro"/>
</dbReference>
<dbReference type="SMART" id="SM00702">
    <property type="entry name" value="P4Hc"/>
    <property type="match status" value="1"/>
</dbReference>
<evidence type="ECO:0000256" key="2">
    <source>
        <dbReference type="ARBA" id="ARBA00022723"/>
    </source>
</evidence>
<dbReference type="InterPro" id="IPR006620">
    <property type="entry name" value="Pro_4_hyd_alph"/>
</dbReference>
<evidence type="ECO:0000259" key="7">
    <source>
        <dbReference type="SMART" id="SM00702"/>
    </source>
</evidence>
<organism evidence="8 9">
    <name type="scientific">Peltaster fructicola</name>
    <dbReference type="NCBI Taxonomy" id="286661"/>
    <lineage>
        <taxon>Eukaryota</taxon>
        <taxon>Fungi</taxon>
        <taxon>Dikarya</taxon>
        <taxon>Ascomycota</taxon>
        <taxon>Pezizomycotina</taxon>
        <taxon>Dothideomycetes</taxon>
        <taxon>Dothideomycetes incertae sedis</taxon>
        <taxon>Peltaster</taxon>
    </lineage>
</organism>
<dbReference type="InterPro" id="IPR044862">
    <property type="entry name" value="Pro_4_hyd_alph_FE2OG_OXY"/>
</dbReference>
<evidence type="ECO:0000256" key="1">
    <source>
        <dbReference type="ARBA" id="ARBA00001961"/>
    </source>
</evidence>
<evidence type="ECO:0000313" key="8">
    <source>
        <dbReference type="EMBL" id="QIW97605.1"/>
    </source>
</evidence>
<evidence type="ECO:0000313" key="9">
    <source>
        <dbReference type="Proteomes" id="UP000503462"/>
    </source>
</evidence>
<feature type="compositionally biased region" description="Polar residues" evidence="6">
    <location>
        <begin position="44"/>
        <end position="55"/>
    </location>
</feature>
<gene>
    <name evidence="8" type="ORF">AMS68_003123</name>
</gene>
<keyword evidence="2" id="KW-0479">Metal-binding</keyword>
<keyword evidence="3" id="KW-0223">Dioxygenase</keyword>
<dbReference type="PANTHER" id="PTHR10869:SF241">
    <property type="entry name" value="FE2OG DIOXYGENASE DOMAIN-CONTAINING PROTEIN"/>
    <property type="match status" value="1"/>
</dbReference>
<keyword evidence="9" id="KW-1185">Reference proteome</keyword>
<comment type="cofactor">
    <cofactor evidence="1">
        <name>L-ascorbate</name>
        <dbReference type="ChEBI" id="CHEBI:38290"/>
    </cofactor>
</comment>
<reference evidence="8 9" key="1">
    <citation type="journal article" date="2016" name="Sci. Rep.">
        <title>Peltaster fructicola genome reveals evolution from an invasive phytopathogen to an ectophytic parasite.</title>
        <authorList>
            <person name="Xu C."/>
            <person name="Chen H."/>
            <person name="Gleason M.L."/>
            <person name="Xu J.R."/>
            <person name="Liu H."/>
            <person name="Zhang R."/>
            <person name="Sun G."/>
        </authorList>
    </citation>
    <scope>NUCLEOTIDE SEQUENCE [LARGE SCALE GENOMIC DNA]</scope>
    <source>
        <strain evidence="8 9">LNHT1506</strain>
    </source>
</reference>
<dbReference type="Pfam" id="PF13640">
    <property type="entry name" value="2OG-FeII_Oxy_3"/>
    <property type="match status" value="1"/>
</dbReference>
<evidence type="ECO:0000256" key="5">
    <source>
        <dbReference type="ARBA" id="ARBA00023004"/>
    </source>
</evidence>
<evidence type="ECO:0000256" key="4">
    <source>
        <dbReference type="ARBA" id="ARBA00023002"/>
    </source>
</evidence>
<keyword evidence="4" id="KW-0560">Oxidoreductase</keyword>